<feature type="region of interest" description="Disordered" evidence="1">
    <location>
        <begin position="92"/>
        <end position="121"/>
    </location>
</feature>
<keyword evidence="3" id="KW-1185">Reference proteome</keyword>
<gene>
    <name evidence="2" type="ORF">QE152_g25027</name>
</gene>
<feature type="compositionally biased region" description="Basic and acidic residues" evidence="1">
    <location>
        <begin position="92"/>
        <end position="113"/>
    </location>
</feature>
<evidence type="ECO:0000313" key="3">
    <source>
        <dbReference type="Proteomes" id="UP001458880"/>
    </source>
</evidence>
<accession>A0AAW1K3L4</accession>
<evidence type="ECO:0000256" key="1">
    <source>
        <dbReference type="SAM" id="MobiDB-lite"/>
    </source>
</evidence>
<dbReference type="PANTHER" id="PTHR12609">
    <property type="entry name" value="MICROTUBULE ASSOCIATED PROTEIN XMAP215"/>
    <property type="match status" value="1"/>
</dbReference>
<proteinExistence type="predicted"/>
<comment type="caution">
    <text evidence="2">The sequence shown here is derived from an EMBL/GenBank/DDBJ whole genome shotgun (WGS) entry which is preliminary data.</text>
</comment>
<name>A0AAW1K3L4_POPJA</name>
<dbReference type="InterPro" id="IPR045110">
    <property type="entry name" value="XMAP215"/>
</dbReference>
<sequence>MEAYILRLLKGLKMEGAMKVPLKTDARRSLSRSTHTQLTNIFQKIGKKDETDEGLNMLYDFLQQHPEADIDPFLKRSSQFFQDYIQKNLSKIDSDRKSSTPGQHGKEELESKLDSVISENSSTAGNRDLEYWKQRLEMWNRIWDETINKQY</sequence>
<dbReference type="GO" id="GO:0030951">
    <property type="term" value="P:establishment or maintenance of microtubule cytoskeleton polarity"/>
    <property type="evidence" value="ECO:0007669"/>
    <property type="project" value="InterPro"/>
</dbReference>
<dbReference type="GO" id="GO:0061863">
    <property type="term" value="F:microtubule plus end polymerase"/>
    <property type="evidence" value="ECO:0007669"/>
    <property type="project" value="InterPro"/>
</dbReference>
<dbReference type="GO" id="GO:0046785">
    <property type="term" value="P:microtubule polymerization"/>
    <property type="evidence" value="ECO:0007669"/>
    <property type="project" value="InterPro"/>
</dbReference>
<evidence type="ECO:0000313" key="2">
    <source>
        <dbReference type="EMBL" id="KAK9712199.1"/>
    </source>
</evidence>
<dbReference type="Proteomes" id="UP001458880">
    <property type="component" value="Unassembled WGS sequence"/>
</dbReference>
<organism evidence="2 3">
    <name type="scientific">Popillia japonica</name>
    <name type="common">Japanese beetle</name>
    <dbReference type="NCBI Taxonomy" id="7064"/>
    <lineage>
        <taxon>Eukaryota</taxon>
        <taxon>Metazoa</taxon>
        <taxon>Ecdysozoa</taxon>
        <taxon>Arthropoda</taxon>
        <taxon>Hexapoda</taxon>
        <taxon>Insecta</taxon>
        <taxon>Pterygota</taxon>
        <taxon>Neoptera</taxon>
        <taxon>Endopterygota</taxon>
        <taxon>Coleoptera</taxon>
        <taxon>Polyphaga</taxon>
        <taxon>Scarabaeiformia</taxon>
        <taxon>Scarabaeidae</taxon>
        <taxon>Rutelinae</taxon>
        <taxon>Popillia</taxon>
    </lineage>
</organism>
<dbReference type="AlphaFoldDB" id="A0AAW1K3L4"/>
<dbReference type="GO" id="GO:0007051">
    <property type="term" value="P:spindle organization"/>
    <property type="evidence" value="ECO:0007669"/>
    <property type="project" value="InterPro"/>
</dbReference>
<reference evidence="2 3" key="1">
    <citation type="journal article" date="2024" name="BMC Genomics">
        <title>De novo assembly and annotation of Popillia japonica's genome with initial clues to its potential as an invasive pest.</title>
        <authorList>
            <person name="Cucini C."/>
            <person name="Boschi S."/>
            <person name="Funari R."/>
            <person name="Cardaioli E."/>
            <person name="Iannotti N."/>
            <person name="Marturano G."/>
            <person name="Paoli F."/>
            <person name="Bruttini M."/>
            <person name="Carapelli A."/>
            <person name="Frati F."/>
            <person name="Nardi F."/>
        </authorList>
    </citation>
    <scope>NUCLEOTIDE SEQUENCE [LARGE SCALE GENOMIC DNA]</scope>
    <source>
        <strain evidence="2">DMR45628</strain>
    </source>
</reference>
<protein>
    <submittedName>
        <fullName evidence="2">CLASP N terminal</fullName>
    </submittedName>
</protein>
<dbReference type="EMBL" id="JASPKY010000267">
    <property type="protein sequence ID" value="KAK9712199.1"/>
    <property type="molecule type" value="Genomic_DNA"/>
</dbReference>
<dbReference type="GO" id="GO:0051010">
    <property type="term" value="F:microtubule plus-end binding"/>
    <property type="evidence" value="ECO:0007669"/>
    <property type="project" value="InterPro"/>
</dbReference>